<evidence type="ECO:0000256" key="1">
    <source>
        <dbReference type="ARBA" id="ARBA00001964"/>
    </source>
</evidence>
<keyword evidence="7" id="KW-1185">Reference proteome</keyword>
<sequence length="361" mass="40941">MLFDKYDPQKKQQLKILDPKGKITNPDLEPKISKKELLQMYKIMSLGRVADLKAVQYQRQGRMLTYAPNRGQEAAQVGAAAAMAEQDWFVPAFRELNAMLYRGVTLEQAYLYWYGNEWGNHFDEGVKVLPIDVIIGSQINHAAGIAYASKILKKKEVSVVMIGDGGTSHGEFYEGMNFAGVFDVPMVAVIQNNHYAISTHRSKATKAETLAQKAVAFGIPGIQVDGNDVLAMYVATKEAIEHARSGKGPVLIEAVTYRLGAHTTSDDPTIYRKDEEVAEWEKKDPMIRFKKYLIDKGYWSEKEEEKLEEENKKFVGETFKKVEESGVEELEDIFKYTYAEMTPQLKEQYEYAKQFEDKGGK</sequence>
<evidence type="ECO:0000256" key="4">
    <source>
        <dbReference type="RuleBase" id="RU366007"/>
    </source>
</evidence>
<evidence type="ECO:0000256" key="2">
    <source>
        <dbReference type="ARBA" id="ARBA00023002"/>
    </source>
</evidence>
<dbReference type="Pfam" id="PF00676">
    <property type="entry name" value="E1_dh"/>
    <property type="match status" value="1"/>
</dbReference>
<dbReference type="PANTHER" id="PTHR43380:SF1">
    <property type="entry name" value="2-OXOISOVALERATE DEHYDROGENASE SUBUNIT ALPHA, MITOCHONDRIAL"/>
    <property type="match status" value="1"/>
</dbReference>
<dbReference type="Gene3D" id="3.40.50.970">
    <property type="match status" value="1"/>
</dbReference>
<dbReference type="Proteomes" id="UP001431532">
    <property type="component" value="Unassembled WGS sequence"/>
</dbReference>
<evidence type="ECO:0000313" key="6">
    <source>
        <dbReference type="EMBL" id="MDI6453137.1"/>
    </source>
</evidence>
<comment type="caution">
    <text evidence="6">The sequence shown here is derived from an EMBL/GenBank/DDBJ whole genome shotgun (WGS) entry which is preliminary data.</text>
</comment>
<accession>A0AAW6U5E7</accession>
<name>A0AAW6U5E7_9MOLU</name>
<dbReference type="EC" id="1.2.4.1" evidence="4"/>
<dbReference type="CDD" id="cd02000">
    <property type="entry name" value="TPP_E1_PDC_ADC_BCADC"/>
    <property type="match status" value="1"/>
</dbReference>
<dbReference type="RefSeq" id="WP_282839566.1">
    <property type="nucleotide sequence ID" value="NZ_JASCXW010000018.1"/>
</dbReference>
<keyword evidence="4 6" id="KW-0670">Pyruvate</keyword>
<dbReference type="SUPFAM" id="SSF52518">
    <property type="entry name" value="Thiamin diphosphate-binding fold (THDP-binding)"/>
    <property type="match status" value="1"/>
</dbReference>
<keyword evidence="3 4" id="KW-0786">Thiamine pyrophosphate</keyword>
<dbReference type="GO" id="GO:0004739">
    <property type="term" value="F:pyruvate dehydrogenase (acetyl-transferring) activity"/>
    <property type="evidence" value="ECO:0007669"/>
    <property type="project" value="UniProtKB-UniRule"/>
</dbReference>
<dbReference type="InterPro" id="IPR017596">
    <property type="entry name" value="PdhA/BkdA"/>
</dbReference>
<reference evidence="6" key="1">
    <citation type="submission" date="2023-05" db="EMBL/GenBank/DDBJ databases">
        <title>Mariniplasma microaerophilum sp. nov., a novel anaerobic mollicute isolated from terrestrial mud volcano, Taman Peninsula, Russia.</title>
        <authorList>
            <person name="Khomyakova M.A."/>
            <person name="Merkel A.Y."/>
            <person name="Slobodkin A.I."/>
        </authorList>
    </citation>
    <scope>NUCLEOTIDE SEQUENCE</scope>
    <source>
        <strain evidence="6">M4Ah</strain>
    </source>
</reference>
<dbReference type="InterPro" id="IPR029061">
    <property type="entry name" value="THDP-binding"/>
</dbReference>
<evidence type="ECO:0000256" key="3">
    <source>
        <dbReference type="ARBA" id="ARBA00023052"/>
    </source>
</evidence>
<evidence type="ECO:0000313" key="7">
    <source>
        <dbReference type="Proteomes" id="UP001431532"/>
    </source>
</evidence>
<comment type="subunit">
    <text evidence="4">Heterodimer of an alpha and a beta chain.</text>
</comment>
<dbReference type="InterPro" id="IPR001017">
    <property type="entry name" value="DH_E1"/>
</dbReference>
<comment type="catalytic activity">
    <reaction evidence="4">
        <text>N(6)-[(R)-lipoyl]-L-lysyl-[protein] + pyruvate + H(+) = N(6)-[(R)-S(8)-acetyldihydrolipoyl]-L-lysyl-[protein] + CO2</text>
        <dbReference type="Rhea" id="RHEA:19189"/>
        <dbReference type="Rhea" id="RHEA-COMP:10474"/>
        <dbReference type="Rhea" id="RHEA-COMP:10478"/>
        <dbReference type="ChEBI" id="CHEBI:15361"/>
        <dbReference type="ChEBI" id="CHEBI:15378"/>
        <dbReference type="ChEBI" id="CHEBI:16526"/>
        <dbReference type="ChEBI" id="CHEBI:83099"/>
        <dbReference type="ChEBI" id="CHEBI:83111"/>
        <dbReference type="EC" id="1.2.4.1"/>
    </reaction>
</comment>
<dbReference type="AlphaFoldDB" id="A0AAW6U5E7"/>
<protein>
    <recommendedName>
        <fullName evidence="4">Pyruvate dehydrogenase E1 component subunit alpha</fullName>
        <ecNumber evidence="4">1.2.4.1</ecNumber>
    </recommendedName>
</protein>
<keyword evidence="2 4" id="KW-0560">Oxidoreductase</keyword>
<dbReference type="InterPro" id="IPR050771">
    <property type="entry name" value="Alpha-ketoacid_DH_E1_comp"/>
</dbReference>
<dbReference type="PANTHER" id="PTHR43380">
    <property type="entry name" value="2-OXOISOVALERATE DEHYDROGENASE SUBUNIT ALPHA, MITOCHONDRIAL"/>
    <property type="match status" value="1"/>
</dbReference>
<feature type="domain" description="Dehydrogenase E1 component" evidence="5">
    <location>
        <begin position="41"/>
        <end position="329"/>
    </location>
</feature>
<dbReference type="EMBL" id="JASCXW010000018">
    <property type="protein sequence ID" value="MDI6453137.1"/>
    <property type="molecule type" value="Genomic_DNA"/>
</dbReference>
<dbReference type="GO" id="GO:0009083">
    <property type="term" value="P:branched-chain amino acid catabolic process"/>
    <property type="evidence" value="ECO:0007669"/>
    <property type="project" value="TreeGrafter"/>
</dbReference>
<evidence type="ECO:0000259" key="5">
    <source>
        <dbReference type="Pfam" id="PF00676"/>
    </source>
</evidence>
<comment type="cofactor">
    <cofactor evidence="1 4">
        <name>thiamine diphosphate</name>
        <dbReference type="ChEBI" id="CHEBI:58937"/>
    </cofactor>
</comment>
<gene>
    <name evidence="6" type="primary">pdhA</name>
    <name evidence="6" type="ORF">QJ521_06150</name>
</gene>
<proteinExistence type="predicted"/>
<organism evidence="6 7">
    <name type="scientific">Peloplasma aerotolerans</name>
    <dbReference type="NCBI Taxonomy" id="3044389"/>
    <lineage>
        <taxon>Bacteria</taxon>
        <taxon>Bacillati</taxon>
        <taxon>Mycoplasmatota</taxon>
        <taxon>Mollicutes</taxon>
        <taxon>Acholeplasmatales</taxon>
        <taxon>Acholeplasmataceae</taxon>
        <taxon>Peloplasma</taxon>
    </lineage>
</organism>
<dbReference type="NCBIfam" id="TIGR03181">
    <property type="entry name" value="PDH_E1_alph_x"/>
    <property type="match status" value="1"/>
</dbReference>
<comment type="function">
    <text evidence="4">The pyruvate dehydrogenase complex catalyzes the overall conversion of pyruvate to acetyl-CoA and CO(2). It contains multiple copies of three enzymatic components: pyruvate dehydrogenase (E1), dihydrolipoamide acetyltransferase (E2) and lipoamide dehydrogenase (E3).</text>
</comment>